<comment type="caution">
    <text evidence="2">The sequence shown here is derived from an EMBL/GenBank/DDBJ whole genome shotgun (WGS) entry which is preliminary data.</text>
</comment>
<evidence type="ECO:0000313" key="2">
    <source>
        <dbReference type="EMBL" id="MBB3662209.1"/>
    </source>
</evidence>
<accession>A0A839XK72</accession>
<protein>
    <submittedName>
        <fullName evidence="2">Uncharacterized protein YdhG (YjbR/CyaY superfamily)</fullName>
    </submittedName>
</protein>
<feature type="domain" description="YdhG-like" evidence="1">
    <location>
        <begin position="19"/>
        <end position="111"/>
    </location>
</feature>
<evidence type="ECO:0000259" key="1">
    <source>
        <dbReference type="Pfam" id="PF08818"/>
    </source>
</evidence>
<dbReference type="AlphaFoldDB" id="A0A839XK72"/>
<dbReference type="SUPFAM" id="SSF159888">
    <property type="entry name" value="YdhG-like"/>
    <property type="match status" value="1"/>
</dbReference>
<name>A0A839XK72_9PSEU</name>
<dbReference type="RefSeq" id="WP_183779781.1">
    <property type="nucleotide sequence ID" value="NZ_JACIBS010000001.1"/>
</dbReference>
<sequence length="123" mass="13914">MARAQSVDEYLDRFDPVVRQRLETVRELAREAAPGTTEAVKWGEPAWIHASGTILFMLGGYAKHISVVFTPSTREAFDAELGDFNPGKGSVKIGHTQDIPEDLLRRMIVHRISEYERDGVNWM</sequence>
<evidence type="ECO:0000313" key="3">
    <source>
        <dbReference type="Proteomes" id="UP000564573"/>
    </source>
</evidence>
<reference evidence="2 3" key="1">
    <citation type="submission" date="2020-08" db="EMBL/GenBank/DDBJ databases">
        <title>Sequencing the genomes of 1000 actinobacteria strains.</title>
        <authorList>
            <person name="Klenk H.-P."/>
        </authorList>
    </citation>
    <scope>NUCLEOTIDE SEQUENCE [LARGE SCALE GENOMIC DNA]</scope>
    <source>
        <strain evidence="2 3">DSM 45267</strain>
    </source>
</reference>
<dbReference type="InterPro" id="IPR014922">
    <property type="entry name" value="YdhG-like"/>
</dbReference>
<dbReference type="Gene3D" id="3.90.1150.200">
    <property type="match status" value="1"/>
</dbReference>
<organism evidence="2 3">
    <name type="scientific">Prauserella sediminis</name>
    <dbReference type="NCBI Taxonomy" id="577680"/>
    <lineage>
        <taxon>Bacteria</taxon>
        <taxon>Bacillati</taxon>
        <taxon>Actinomycetota</taxon>
        <taxon>Actinomycetes</taxon>
        <taxon>Pseudonocardiales</taxon>
        <taxon>Pseudonocardiaceae</taxon>
        <taxon>Prauserella</taxon>
        <taxon>Prauserella salsuginis group</taxon>
    </lineage>
</organism>
<dbReference type="Proteomes" id="UP000564573">
    <property type="component" value="Unassembled WGS sequence"/>
</dbReference>
<keyword evidence="3" id="KW-1185">Reference proteome</keyword>
<gene>
    <name evidence="2" type="ORF">FB384_001113</name>
</gene>
<dbReference type="Pfam" id="PF08818">
    <property type="entry name" value="DUF1801"/>
    <property type="match status" value="1"/>
</dbReference>
<proteinExistence type="predicted"/>
<dbReference type="EMBL" id="JACIBS010000001">
    <property type="protein sequence ID" value="MBB3662209.1"/>
    <property type="molecule type" value="Genomic_DNA"/>
</dbReference>